<protein>
    <submittedName>
        <fullName evidence="5">LuxR C-terminal-related transcriptional regulator</fullName>
    </submittedName>
</protein>
<evidence type="ECO:0000256" key="1">
    <source>
        <dbReference type="ARBA" id="ARBA00023015"/>
    </source>
</evidence>
<keyword evidence="1" id="KW-0805">Transcription regulation</keyword>
<organism evidence="5">
    <name type="scientific">Microbacterium sp. A8/3-1</name>
    <dbReference type="NCBI Taxonomy" id="3160749"/>
    <lineage>
        <taxon>Bacteria</taxon>
        <taxon>Bacillati</taxon>
        <taxon>Actinomycetota</taxon>
        <taxon>Actinomycetes</taxon>
        <taxon>Micrococcales</taxon>
        <taxon>Microbacteriaceae</taxon>
        <taxon>Microbacterium</taxon>
    </lineage>
</organism>
<dbReference type="PRINTS" id="PR00038">
    <property type="entry name" value="HTHLUXR"/>
</dbReference>
<dbReference type="CDD" id="cd06170">
    <property type="entry name" value="LuxR_C_like"/>
    <property type="match status" value="1"/>
</dbReference>
<proteinExistence type="predicted"/>
<evidence type="ECO:0000256" key="3">
    <source>
        <dbReference type="ARBA" id="ARBA00023163"/>
    </source>
</evidence>
<reference evidence="5" key="1">
    <citation type="submission" date="2024-06" db="EMBL/GenBank/DDBJ databases">
        <title>Draft genome sequence of Microbacterium sp. strain A8/3-1, isolated from Oxytropis tragacanthoides Fisch. ex DC. Root nodules in the Altai region of Russia.</title>
        <authorList>
            <person name="Sazanova A."/>
            <person name="Guro P."/>
            <person name="Kuznetsova I."/>
            <person name="Belimov A."/>
            <person name="Safronova V."/>
        </authorList>
    </citation>
    <scope>NUCLEOTIDE SEQUENCE</scope>
    <source>
        <strain evidence="5">A8/3-1</strain>
    </source>
</reference>
<dbReference type="SUPFAM" id="SSF46894">
    <property type="entry name" value="C-terminal effector domain of the bipartite response regulators"/>
    <property type="match status" value="1"/>
</dbReference>
<evidence type="ECO:0000259" key="4">
    <source>
        <dbReference type="PROSITE" id="PS50043"/>
    </source>
</evidence>
<accession>A0AAU7W1J6</accession>
<dbReference type="GO" id="GO:0003677">
    <property type="term" value="F:DNA binding"/>
    <property type="evidence" value="ECO:0007669"/>
    <property type="project" value="UniProtKB-KW"/>
</dbReference>
<dbReference type="Gene3D" id="1.10.10.10">
    <property type="entry name" value="Winged helix-like DNA-binding domain superfamily/Winged helix DNA-binding domain"/>
    <property type="match status" value="1"/>
</dbReference>
<name>A0AAU7W1J6_9MICO</name>
<sequence>MGIEMGEEAEGSQNTPLDALRSAVEADDLALAARVVLAGWYQLLEHHGRAVVEMLGPLPISQIKDQPLLVMLLAICYLSTRVRRVRGLHLLRMAVASADSPRGTVSPLERLYIWTAQSVALRLVGRNRGSGEVALRALKLFTGMPESEWEPYGDEIPRVCTQLGLSLFYSGQRRSAMEAWAQAAALATARGTDNAFHSLALLAGAHALDGDMPEAEYYAGVIRAGNWSRELLDGYQGTFYRAAEALLALERGDTEAASVHVSAFGPHRETSEHWVVMAAVETRVFLQAHAPEAGLERLESLVAARGREASRGPSRQGLSASRIHLHLALGSIARAKRTCEQDAANMGFEGVVLAARVALADDRPFDALRLVSRTEFVAPSSRLRAEAAAIVAAATVVTGGASAASRSLRVLAAVLGDRQLRTPLTYLPPSDLAAISETLFLGSDGSATAVSVFPQNPRLPRLSRRERIVLQALHSGDPIPAIADDLGVSVNTVKTQMRSLYRKLDVMDRASAISRSHQLRLLDTDL</sequence>
<dbReference type="EMBL" id="CP158357">
    <property type="protein sequence ID" value="XBX80454.1"/>
    <property type="molecule type" value="Genomic_DNA"/>
</dbReference>
<dbReference type="Pfam" id="PF00196">
    <property type="entry name" value="GerE"/>
    <property type="match status" value="1"/>
</dbReference>
<dbReference type="RefSeq" id="WP_350353256.1">
    <property type="nucleotide sequence ID" value="NZ_CP158357.1"/>
</dbReference>
<keyword evidence="2" id="KW-0238">DNA-binding</keyword>
<feature type="domain" description="HTH luxR-type" evidence="4">
    <location>
        <begin position="455"/>
        <end position="520"/>
    </location>
</feature>
<evidence type="ECO:0000256" key="2">
    <source>
        <dbReference type="ARBA" id="ARBA00023125"/>
    </source>
</evidence>
<gene>
    <name evidence="5" type="ORF">ABS642_10285</name>
</gene>
<keyword evidence="3" id="KW-0804">Transcription</keyword>
<dbReference type="GO" id="GO:0006355">
    <property type="term" value="P:regulation of DNA-templated transcription"/>
    <property type="evidence" value="ECO:0007669"/>
    <property type="project" value="InterPro"/>
</dbReference>
<dbReference type="PROSITE" id="PS50043">
    <property type="entry name" value="HTH_LUXR_2"/>
    <property type="match status" value="1"/>
</dbReference>
<dbReference type="PANTHER" id="PTHR44688:SF16">
    <property type="entry name" value="DNA-BINDING TRANSCRIPTIONAL ACTIVATOR DEVR_DOSR"/>
    <property type="match status" value="1"/>
</dbReference>
<dbReference type="InterPro" id="IPR036388">
    <property type="entry name" value="WH-like_DNA-bd_sf"/>
</dbReference>
<dbReference type="InterPro" id="IPR016032">
    <property type="entry name" value="Sig_transdc_resp-reg_C-effctor"/>
</dbReference>
<dbReference type="SMART" id="SM00421">
    <property type="entry name" value="HTH_LUXR"/>
    <property type="match status" value="1"/>
</dbReference>
<dbReference type="InterPro" id="IPR000792">
    <property type="entry name" value="Tscrpt_reg_LuxR_C"/>
</dbReference>
<dbReference type="PANTHER" id="PTHR44688">
    <property type="entry name" value="DNA-BINDING TRANSCRIPTIONAL ACTIVATOR DEVR_DOSR"/>
    <property type="match status" value="1"/>
</dbReference>
<dbReference type="AlphaFoldDB" id="A0AAU7W1J6"/>
<evidence type="ECO:0000313" key="5">
    <source>
        <dbReference type="EMBL" id="XBX80454.1"/>
    </source>
</evidence>